<gene>
    <name evidence="2" type="ORF">K469DRAFT_17980</name>
</gene>
<dbReference type="AlphaFoldDB" id="A0A6A6EW13"/>
<evidence type="ECO:0000313" key="2">
    <source>
        <dbReference type="EMBL" id="KAF2195744.1"/>
    </source>
</evidence>
<keyword evidence="1" id="KW-1133">Transmembrane helix</keyword>
<keyword evidence="3" id="KW-1185">Reference proteome</keyword>
<name>A0A6A6EW13_9PEZI</name>
<feature type="transmembrane region" description="Helical" evidence="1">
    <location>
        <begin position="66"/>
        <end position="84"/>
    </location>
</feature>
<sequence>MLAIVGEKTSDGIFLDKFGWDPDIHILYNKRRFIQFQAAEWIKRLDWCCLLMVPWCTILQCNGRSLFASLLLVYPLSLIFGPILDISSYARKADPANR</sequence>
<protein>
    <submittedName>
        <fullName evidence="2">Uncharacterized protein</fullName>
    </submittedName>
</protein>
<organism evidence="2 3">
    <name type="scientific">Zopfia rhizophila CBS 207.26</name>
    <dbReference type="NCBI Taxonomy" id="1314779"/>
    <lineage>
        <taxon>Eukaryota</taxon>
        <taxon>Fungi</taxon>
        <taxon>Dikarya</taxon>
        <taxon>Ascomycota</taxon>
        <taxon>Pezizomycotina</taxon>
        <taxon>Dothideomycetes</taxon>
        <taxon>Dothideomycetes incertae sedis</taxon>
        <taxon>Zopfiaceae</taxon>
        <taxon>Zopfia</taxon>
    </lineage>
</organism>
<accession>A0A6A6EW13</accession>
<keyword evidence="1" id="KW-0472">Membrane</keyword>
<keyword evidence="1" id="KW-0812">Transmembrane</keyword>
<dbReference type="Proteomes" id="UP000800200">
    <property type="component" value="Unassembled WGS sequence"/>
</dbReference>
<evidence type="ECO:0000313" key="3">
    <source>
        <dbReference type="Proteomes" id="UP000800200"/>
    </source>
</evidence>
<evidence type="ECO:0000256" key="1">
    <source>
        <dbReference type="SAM" id="Phobius"/>
    </source>
</evidence>
<reference evidence="2" key="1">
    <citation type="journal article" date="2020" name="Stud. Mycol.">
        <title>101 Dothideomycetes genomes: a test case for predicting lifestyles and emergence of pathogens.</title>
        <authorList>
            <person name="Haridas S."/>
            <person name="Albert R."/>
            <person name="Binder M."/>
            <person name="Bloem J."/>
            <person name="Labutti K."/>
            <person name="Salamov A."/>
            <person name="Andreopoulos B."/>
            <person name="Baker S."/>
            <person name="Barry K."/>
            <person name="Bills G."/>
            <person name="Bluhm B."/>
            <person name="Cannon C."/>
            <person name="Castanera R."/>
            <person name="Culley D."/>
            <person name="Daum C."/>
            <person name="Ezra D."/>
            <person name="Gonzalez J."/>
            <person name="Henrissat B."/>
            <person name="Kuo A."/>
            <person name="Liang C."/>
            <person name="Lipzen A."/>
            <person name="Lutzoni F."/>
            <person name="Magnuson J."/>
            <person name="Mondo S."/>
            <person name="Nolan M."/>
            <person name="Ohm R."/>
            <person name="Pangilinan J."/>
            <person name="Park H.-J."/>
            <person name="Ramirez L."/>
            <person name="Alfaro M."/>
            <person name="Sun H."/>
            <person name="Tritt A."/>
            <person name="Yoshinaga Y."/>
            <person name="Zwiers L.-H."/>
            <person name="Turgeon B."/>
            <person name="Goodwin S."/>
            <person name="Spatafora J."/>
            <person name="Crous P."/>
            <person name="Grigoriev I."/>
        </authorList>
    </citation>
    <scope>NUCLEOTIDE SEQUENCE</scope>
    <source>
        <strain evidence="2">CBS 207.26</strain>
    </source>
</reference>
<proteinExistence type="predicted"/>
<dbReference type="EMBL" id="ML994610">
    <property type="protein sequence ID" value="KAF2195744.1"/>
    <property type="molecule type" value="Genomic_DNA"/>
</dbReference>